<dbReference type="InParanoid" id="A0A3B1K4E4"/>
<dbReference type="AlphaFoldDB" id="A0A3B1K4E4"/>
<protein>
    <recommendedName>
        <fullName evidence="4">AIG1-type G domain-containing protein</fullName>
    </recommendedName>
</protein>
<evidence type="ECO:0000259" key="4">
    <source>
        <dbReference type="PROSITE" id="PS51720"/>
    </source>
</evidence>
<comment type="similarity">
    <text evidence="1">Belongs to the TRAFAC class TrmE-Era-EngA-EngB-Septin-like GTPase superfamily. AIG1/Toc34/Toc159-like paraseptin GTPase family. IAN subfamily.</text>
</comment>
<dbReference type="PANTHER" id="PTHR10903">
    <property type="entry name" value="GTPASE, IMAP FAMILY MEMBER-RELATED"/>
    <property type="match status" value="1"/>
</dbReference>
<dbReference type="InterPro" id="IPR027417">
    <property type="entry name" value="P-loop_NTPase"/>
</dbReference>
<feature type="domain" description="AIG1-type G" evidence="4">
    <location>
        <begin position="18"/>
        <end position="219"/>
    </location>
</feature>
<dbReference type="Bgee" id="ENSAMXG00000040298">
    <property type="expression patterns" value="Expressed in pharyngeal gill"/>
</dbReference>
<dbReference type="GO" id="GO:0005525">
    <property type="term" value="F:GTP binding"/>
    <property type="evidence" value="ECO:0007669"/>
    <property type="project" value="UniProtKB-KW"/>
</dbReference>
<keyword evidence="2" id="KW-0547">Nucleotide-binding</keyword>
<evidence type="ECO:0000256" key="2">
    <source>
        <dbReference type="ARBA" id="ARBA00022741"/>
    </source>
</evidence>
<dbReference type="PANTHER" id="PTHR10903:SF188">
    <property type="entry name" value="GTPASE IMAP FAMILY MEMBER 2-LIKE-RELATED"/>
    <property type="match status" value="1"/>
</dbReference>
<dbReference type="Pfam" id="PF04548">
    <property type="entry name" value="AIG1"/>
    <property type="match status" value="1"/>
</dbReference>
<dbReference type="CDD" id="cd01852">
    <property type="entry name" value="AIG1"/>
    <property type="match status" value="1"/>
</dbReference>
<dbReference type="GeneTree" id="ENSGT01140000282522"/>
<reference evidence="5" key="3">
    <citation type="submission" date="2025-08" db="UniProtKB">
        <authorList>
            <consortium name="Ensembl"/>
        </authorList>
    </citation>
    <scope>IDENTIFICATION</scope>
</reference>
<proteinExistence type="inferred from homology"/>
<evidence type="ECO:0000313" key="6">
    <source>
        <dbReference type="Proteomes" id="UP000018467"/>
    </source>
</evidence>
<evidence type="ECO:0000256" key="1">
    <source>
        <dbReference type="ARBA" id="ARBA00008535"/>
    </source>
</evidence>
<reference evidence="6" key="1">
    <citation type="submission" date="2013-03" db="EMBL/GenBank/DDBJ databases">
        <authorList>
            <person name="Jeffery W."/>
            <person name="Warren W."/>
            <person name="Wilson R.K."/>
        </authorList>
    </citation>
    <scope>NUCLEOTIDE SEQUENCE</scope>
    <source>
        <strain evidence="6">female</strain>
    </source>
</reference>
<dbReference type="PROSITE" id="PS51720">
    <property type="entry name" value="G_AIG1"/>
    <property type="match status" value="1"/>
</dbReference>
<accession>A0A3B1K4E4</accession>
<dbReference type="SUPFAM" id="SSF52540">
    <property type="entry name" value="P-loop containing nucleoside triphosphate hydrolases"/>
    <property type="match status" value="1"/>
</dbReference>
<keyword evidence="3" id="KW-0342">GTP-binding</keyword>
<dbReference type="Proteomes" id="UP000018467">
    <property type="component" value="Unassembled WGS sequence"/>
</dbReference>
<reference evidence="5" key="4">
    <citation type="submission" date="2025-09" db="UniProtKB">
        <authorList>
            <consortium name="Ensembl"/>
        </authorList>
    </citation>
    <scope>IDENTIFICATION</scope>
</reference>
<dbReference type="STRING" id="7994.ENSAMXP00000048866"/>
<dbReference type="Ensembl" id="ENSAMXT00000048871.1">
    <property type="protein sequence ID" value="ENSAMXP00000048866.1"/>
    <property type="gene ID" value="ENSAMXG00000040298.1"/>
</dbReference>
<dbReference type="InterPro" id="IPR006703">
    <property type="entry name" value="G_AIG1"/>
</dbReference>
<name>A0A3B1K4E4_ASTMX</name>
<evidence type="ECO:0000313" key="5">
    <source>
        <dbReference type="Ensembl" id="ENSAMXP00000048866.1"/>
    </source>
</evidence>
<sequence>YNVQYLMSCSCPVPCQWVSKLTVVLVGKTGVGKSAAGNTILNRKAFKSEMSAGSVTTETKRVDGMVQGRKATVIDTPGLFDNNMDEESLKKEIDRCLEIIPKPFGIHAILLVMSLAERFTQEDKKAVEWIKKTFGEESVKYTIILFTKPEHLNGTKLKKYIKKSPDLQDVVESCGGRYHAVNNMIKTPTQVTELLQKINNMVQNNEGKLYTNEMFSKAQKHAEDGLQEKYNQFCKKINKLFTEQP</sequence>
<dbReference type="Gene3D" id="3.40.50.300">
    <property type="entry name" value="P-loop containing nucleotide triphosphate hydrolases"/>
    <property type="match status" value="1"/>
</dbReference>
<keyword evidence="6" id="KW-1185">Reference proteome</keyword>
<dbReference type="FunFam" id="3.40.50.300:FF:000366">
    <property type="entry name" value="GTPase, IMAP family member 2"/>
    <property type="match status" value="1"/>
</dbReference>
<evidence type="ECO:0000256" key="3">
    <source>
        <dbReference type="ARBA" id="ARBA00023134"/>
    </source>
</evidence>
<dbReference type="InterPro" id="IPR045058">
    <property type="entry name" value="GIMA/IAN/Toc"/>
</dbReference>
<reference evidence="6" key="2">
    <citation type="journal article" date="2014" name="Nat. Commun.">
        <title>The cavefish genome reveals candidate genes for eye loss.</title>
        <authorList>
            <person name="McGaugh S.E."/>
            <person name="Gross J.B."/>
            <person name="Aken B."/>
            <person name="Blin M."/>
            <person name="Borowsky R."/>
            <person name="Chalopin D."/>
            <person name="Hinaux H."/>
            <person name="Jeffery W.R."/>
            <person name="Keene A."/>
            <person name="Ma L."/>
            <person name="Minx P."/>
            <person name="Murphy D."/>
            <person name="O'Quin K.E."/>
            <person name="Retaux S."/>
            <person name="Rohner N."/>
            <person name="Searle S.M."/>
            <person name="Stahl B.A."/>
            <person name="Tabin C."/>
            <person name="Volff J.N."/>
            <person name="Yoshizawa M."/>
            <person name="Warren W.C."/>
        </authorList>
    </citation>
    <scope>NUCLEOTIDE SEQUENCE [LARGE SCALE GENOMIC DNA]</scope>
    <source>
        <strain evidence="6">female</strain>
    </source>
</reference>
<organism evidence="5 6">
    <name type="scientific">Astyanax mexicanus</name>
    <name type="common">Blind cave fish</name>
    <name type="synonym">Astyanax fasciatus mexicanus</name>
    <dbReference type="NCBI Taxonomy" id="7994"/>
    <lineage>
        <taxon>Eukaryota</taxon>
        <taxon>Metazoa</taxon>
        <taxon>Chordata</taxon>
        <taxon>Craniata</taxon>
        <taxon>Vertebrata</taxon>
        <taxon>Euteleostomi</taxon>
        <taxon>Actinopterygii</taxon>
        <taxon>Neopterygii</taxon>
        <taxon>Teleostei</taxon>
        <taxon>Ostariophysi</taxon>
        <taxon>Characiformes</taxon>
        <taxon>Characoidei</taxon>
        <taxon>Acestrorhamphidae</taxon>
        <taxon>Acestrorhamphinae</taxon>
        <taxon>Astyanax</taxon>
    </lineage>
</organism>